<evidence type="ECO:0000256" key="6">
    <source>
        <dbReference type="ARBA" id="ARBA00022723"/>
    </source>
</evidence>
<dbReference type="CDD" id="cd03512">
    <property type="entry name" value="Alkane-hydroxylase"/>
    <property type="match status" value="1"/>
</dbReference>
<evidence type="ECO:0000256" key="10">
    <source>
        <dbReference type="ARBA" id="ARBA00023033"/>
    </source>
</evidence>
<dbReference type="PANTHER" id="PTHR38674:SF1">
    <property type="entry name" value="ALKANE 1-MONOOXYGENASE 1"/>
    <property type="match status" value="1"/>
</dbReference>
<evidence type="ECO:0000256" key="9">
    <source>
        <dbReference type="ARBA" id="ARBA00023004"/>
    </source>
</evidence>
<dbReference type="RefSeq" id="WP_185801973.1">
    <property type="nucleotide sequence ID" value="NZ_JACJVJ010000002.1"/>
</dbReference>
<feature type="transmembrane region" description="Helical" evidence="12">
    <location>
        <begin position="5"/>
        <end position="23"/>
    </location>
</feature>
<name>A0A842I1Z9_9SPHN</name>
<evidence type="ECO:0000259" key="13">
    <source>
        <dbReference type="Pfam" id="PF00487"/>
    </source>
</evidence>
<feature type="transmembrane region" description="Helical" evidence="12">
    <location>
        <begin position="70"/>
        <end position="90"/>
    </location>
</feature>
<evidence type="ECO:0000256" key="5">
    <source>
        <dbReference type="ARBA" id="ARBA00022692"/>
    </source>
</evidence>
<proteinExistence type="inferred from homology"/>
<feature type="transmembrane region" description="Helical" evidence="12">
    <location>
        <begin position="96"/>
        <end position="119"/>
    </location>
</feature>
<evidence type="ECO:0000313" key="14">
    <source>
        <dbReference type="EMBL" id="MBC2778743.1"/>
    </source>
</evidence>
<comment type="subcellular location">
    <subcellularLocation>
        <location evidence="1">Cell inner membrane</location>
        <topology evidence="1">Multi-pass membrane protein</topology>
    </subcellularLocation>
</comment>
<evidence type="ECO:0000256" key="11">
    <source>
        <dbReference type="ARBA" id="ARBA00023136"/>
    </source>
</evidence>
<dbReference type="InterPro" id="IPR005804">
    <property type="entry name" value="FA_desaturase_dom"/>
</dbReference>
<dbReference type="AlphaFoldDB" id="A0A842I1Z9"/>
<reference evidence="14 15" key="1">
    <citation type="submission" date="2020-08" db="EMBL/GenBank/DDBJ databases">
        <title>Draft genome sequence of Parasphingopyxis sp. GrpM-11.</title>
        <authorList>
            <person name="Oh J."/>
            <person name="Roh D.-H."/>
        </authorList>
    </citation>
    <scope>NUCLEOTIDE SEQUENCE [LARGE SCALE GENOMIC DNA]</scope>
    <source>
        <strain evidence="14 15">GrpM-11</strain>
    </source>
</reference>
<dbReference type="GO" id="GO:0005886">
    <property type="term" value="C:plasma membrane"/>
    <property type="evidence" value="ECO:0007669"/>
    <property type="project" value="UniProtKB-SubCell"/>
</dbReference>
<evidence type="ECO:0000256" key="7">
    <source>
        <dbReference type="ARBA" id="ARBA00022989"/>
    </source>
</evidence>
<keyword evidence="8" id="KW-0560">Oxidoreductase</keyword>
<evidence type="ECO:0000313" key="15">
    <source>
        <dbReference type="Proteomes" id="UP000564378"/>
    </source>
</evidence>
<keyword evidence="11 12" id="KW-0472">Membrane</keyword>
<keyword evidence="4" id="KW-0997">Cell inner membrane</keyword>
<dbReference type="PANTHER" id="PTHR38674">
    <property type="entry name" value="ALKANE 1-MONOOXYGENASE 1"/>
    <property type="match status" value="1"/>
</dbReference>
<dbReference type="InterPro" id="IPR033885">
    <property type="entry name" value="AlkB/XylM"/>
</dbReference>
<dbReference type="GO" id="GO:0046872">
    <property type="term" value="F:metal ion binding"/>
    <property type="evidence" value="ECO:0007669"/>
    <property type="project" value="UniProtKB-KW"/>
</dbReference>
<dbReference type="Pfam" id="PF00487">
    <property type="entry name" value="FA_desaturase"/>
    <property type="match status" value="1"/>
</dbReference>
<dbReference type="EMBL" id="JACJVJ010000002">
    <property type="protein sequence ID" value="MBC2778743.1"/>
    <property type="molecule type" value="Genomic_DNA"/>
</dbReference>
<evidence type="ECO:0000256" key="8">
    <source>
        <dbReference type="ARBA" id="ARBA00023002"/>
    </source>
</evidence>
<keyword evidence="6" id="KW-0479">Metal-binding</keyword>
<feature type="domain" description="Fatty acid desaturase" evidence="13">
    <location>
        <begin position="97"/>
        <end position="325"/>
    </location>
</feature>
<evidence type="ECO:0000256" key="12">
    <source>
        <dbReference type="SAM" id="Phobius"/>
    </source>
</evidence>
<sequence length="351" mass="38785">MRYPLAYSVSIVFAAILVGGFYLGGIGHFALPIVAYILIPPVDALCGLSRWPSERRIAEIGPATEWRYRTALVVSGLVSMALLGWALWAASHYTLLWWQFAGLALSIGINAGMTGIVVAHELVHRKEPLTDTLASLIMSTIGYAHYPVEHVYSHHARVGTMEDPVTARRGESVYGFTLRSGFGGLRAGWALEAARLSRAGRPTLSLSNRILRWQLFTILLVAGVALFLGPMSLLLLAAQALIAAFIFESVNYIEHYGLLRKAGPDGRPERIGIQHSWNSSHILTNVGLFNAGRHADHHLEPRRPYYKLRHYEDAPQLPYGYPAMILVAALPPLWFRIMDREIDRLGAGMAG</sequence>
<organism evidence="14 15">
    <name type="scientific">Parasphingopyxis marina</name>
    <dbReference type="NCBI Taxonomy" id="2761622"/>
    <lineage>
        <taxon>Bacteria</taxon>
        <taxon>Pseudomonadati</taxon>
        <taxon>Pseudomonadota</taxon>
        <taxon>Alphaproteobacteria</taxon>
        <taxon>Sphingomonadales</taxon>
        <taxon>Sphingomonadaceae</taxon>
        <taxon>Parasphingopyxis</taxon>
    </lineage>
</organism>
<keyword evidence="15" id="KW-1185">Reference proteome</keyword>
<protein>
    <submittedName>
        <fullName evidence="14">Alkane 1-monooxygenase</fullName>
    </submittedName>
</protein>
<evidence type="ECO:0000256" key="4">
    <source>
        <dbReference type="ARBA" id="ARBA00022519"/>
    </source>
</evidence>
<accession>A0A842I1Z9</accession>
<dbReference type="GO" id="GO:0006629">
    <property type="term" value="P:lipid metabolic process"/>
    <property type="evidence" value="ECO:0007669"/>
    <property type="project" value="InterPro"/>
</dbReference>
<keyword evidence="3" id="KW-1003">Cell membrane</keyword>
<comment type="caution">
    <text evidence="14">The sequence shown here is derived from an EMBL/GenBank/DDBJ whole genome shotgun (WGS) entry which is preliminary data.</text>
</comment>
<dbReference type="Proteomes" id="UP000564378">
    <property type="component" value="Unassembled WGS sequence"/>
</dbReference>
<evidence type="ECO:0000256" key="3">
    <source>
        <dbReference type="ARBA" id="ARBA00022475"/>
    </source>
</evidence>
<comment type="similarity">
    <text evidence="2">Belongs to the fatty acid desaturase type 1 family. AlkB subfamily.</text>
</comment>
<keyword evidence="5 12" id="KW-0812">Transmembrane</keyword>
<gene>
    <name evidence="14" type="ORF">H6P80_14050</name>
</gene>
<feature type="transmembrane region" description="Helical" evidence="12">
    <location>
        <begin position="29"/>
        <end position="49"/>
    </location>
</feature>
<dbReference type="GO" id="GO:0004497">
    <property type="term" value="F:monooxygenase activity"/>
    <property type="evidence" value="ECO:0007669"/>
    <property type="project" value="UniProtKB-KW"/>
</dbReference>
<evidence type="ECO:0000256" key="2">
    <source>
        <dbReference type="ARBA" id="ARBA00010823"/>
    </source>
</evidence>
<keyword evidence="9" id="KW-0408">Iron</keyword>
<evidence type="ECO:0000256" key="1">
    <source>
        <dbReference type="ARBA" id="ARBA00004429"/>
    </source>
</evidence>
<keyword evidence="10 14" id="KW-0503">Monooxygenase</keyword>
<keyword evidence="7 12" id="KW-1133">Transmembrane helix</keyword>
<feature type="transmembrane region" description="Helical" evidence="12">
    <location>
        <begin position="215"/>
        <end position="247"/>
    </location>
</feature>